<organism evidence="2 3">
    <name type="scientific">Flavobacterium agri</name>
    <dbReference type="NCBI Taxonomy" id="2743471"/>
    <lineage>
        <taxon>Bacteria</taxon>
        <taxon>Pseudomonadati</taxon>
        <taxon>Bacteroidota</taxon>
        <taxon>Flavobacteriia</taxon>
        <taxon>Flavobacteriales</taxon>
        <taxon>Flavobacteriaceae</taxon>
        <taxon>Flavobacterium</taxon>
    </lineage>
</organism>
<name>A0A7Y9C6U2_9FLAO</name>
<evidence type="ECO:0008006" key="4">
    <source>
        <dbReference type="Google" id="ProtNLM"/>
    </source>
</evidence>
<feature type="signal peptide" evidence="1">
    <location>
        <begin position="1"/>
        <end position="18"/>
    </location>
</feature>
<protein>
    <recommendedName>
        <fullName evidence="4">LTXXQ motif family protein</fullName>
    </recommendedName>
</protein>
<feature type="chain" id="PRO_5031068737" description="LTXXQ motif family protein" evidence="1">
    <location>
        <begin position="19"/>
        <end position="120"/>
    </location>
</feature>
<dbReference type="RefSeq" id="WP_176007282.1">
    <property type="nucleotide sequence ID" value="NZ_JABWMI010000020.1"/>
</dbReference>
<gene>
    <name evidence="2" type="ORF">HZF10_16230</name>
</gene>
<comment type="caution">
    <text evidence="2">The sequence shown here is derived from an EMBL/GenBank/DDBJ whole genome shotgun (WGS) entry which is preliminary data.</text>
</comment>
<evidence type="ECO:0000313" key="3">
    <source>
        <dbReference type="Proteomes" id="UP000535020"/>
    </source>
</evidence>
<keyword evidence="1" id="KW-0732">Signal</keyword>
<reference evidence="2 3" key="1">
    <citation type="submission" date="2020-07" db="EMBL/GenBank/DDBJ databases">
        <authorList>
            <person name="Sun Q."/>
        </authorList>
    </citation>
    <scope>NUCLEOTIDE SEQUENCE [LARGE SCALE GENOMIC DNA]</scope>
    <source>
        <strain evidence="2 3">MAH-1</strain>
    </source>
</reference>
<dbReference type="Proteomes" id="UP000535020">
    <property type="component" value="Unassembled WGS sequence"/>
</dbReference>
<evidence type="ECO:0000313" key="2">
    <source>
        <dbReference type="EMBL" id="NYA72480.1"/>
    </source>
</evidence>
<accession>A0A7Y9C6U2</accession>
<keyword evidence="3" id="KW-1185">Reference proteome</keyword>
<proteinExistence type="predicted"/>
<sequence length="120" mass="13758">MRNVLTVLLFICASVGFAQGKSAEEKATALTAKMQTEIGFSDQTKEKVQAINLDFTSKASQLRASESDKTEKFKALKQLDQDRADALKEIFTEKEYAAFEKFRENNKQQMRQRIKENRDN</sequence>
<dbReference type="EMBL" id="JACBJI010000008">
    <property type="protein sequence ID" value="NYA72480.1"/>
    <property type="molecule type" value="Genomic_DNA"/>
</dbReference>
<dbReference type="AlphaFoldDB" id="A0A7Y9C6U2"/>
<evidence type="ECO:0000256" key="1">
    <source>
        <dbReference type="SAM" id="SignalP"/>
    </source>
</evidence>